<organism evidence="2 3">
    <name type="scientific">Ruminococcus bicirculans</name>
    <name type="common">ex Wegman et al. 2014</name>
    <dbReference type="NCBI Taxonomy" id="1160721"/>
    <lineage>
        <taxon>Bacteria</taxon>
        <taxon>Bacillati</taxon>
        <taxon>Bacillota</taxon>
        <taxon>Clostridia</taxon>
        <taxon>Eubacteriales</taxon>
        <taxon>Oscillospiraceae</taxon>
        <taxon>Ruminococcus</taxon>
    </lineage>
</organism>
<dbReference type="Pfam" id="PF20612">
    <property type="entry name" value="SHOCT_2"/>
    <property type="match status" value="1"/>
</dbReference>
<protein>
    <recommendedName>
        <fullName evidence="1">SHOCT-like domain-containing protein</fullName>
    </recommendedName>
</protein>
<dbReference type="EMBL" id="JANGCN010000010">
    <property type="protein sequence ID" value="MCQ5152886.1"/>
    <property type="molecule type" value="Genomic_DNA"/>
</dbReference>
<reference evidence="2" key="1">
    <citation type="submission" date="2022-06" db="EMBL/GenBank/DDBJ databases">
        <title>Isolation of gut microbiota from human fecal samples.</title>
        <authorList>
            <person name="Pamer E.G."/>
            <person name="Barat B."/>
            <person name="Waligurski E."/>
            <person name="Medina S."/>
            <person name="Paddock L."/>
            <person name="Mostad J."/>
        </authorList>
    </citation>
    <scope>NUCLEOTIDE SEQUENCE</scope>
    <source>
        <strain evidence="2">DFI.5.57</strain>
    </source>
</reference>
<gene>
    <name evidence="2" type="ORF">NE632_06140</name>
</gene>
<comment type="caution">
    <text evidence="2">The sequence shown here is derived from an EMBL/GenBank/DDBJ whole genome shotgun (WGS) entry which is preliminary data.</text>
</comment>
<proteinExistence type="predicted"/>
<evidence type="ECO:0000259" key="1">
    <source>
        <dbReference type="Pfam" id="PF20612"/>
    </source>
</evidence>
<feature type="domain" description="SHOCT-like" evidence="1">
    <location>
        <begin position="1"/>
        <end position="52"/>
    </location>
</feature>
<dbReference type="RefSeq" id="WP_256321885.1">
    <property type="nucleotide sequence ID" value="NZ_JANGCN010000010.1"/>
</dbReference>
<dbReference type="InterPro" id="IPR046749">
    <property type="entry name" value="SHOCT_2"/>
</dbReference>
<evidence type="ECO:0000313" key="3">
    <source>
        <dbReference type="Proteomes" id="UP001206236"/>
    </source>
</evidence>
<sequence length="56" mass="6447">MSKEELHNDMLYHAAISMAKSMLEKGLITEEEYAKIDTILLEKYRPYLGTLLSENA</sequence>
<dbReference type="AlphaFoldDB" id="A0AAW5KPD8"/>
<accession>A0AAW5KPD8</accession>
<name>A0AAW5KPD8_9FIRM</name>
<dbReference type="Proteomes" id="UP001206236">
    <property type="component" value="Unassembled WGS sequence"/>
</dbReference>
<evidence type="ECO:0000313" key="2">
    <source>
        <dbReference type="EMBL" id="MCQ5152886.1"/>
    </source>
</evidence>